<reference evidence="13" key="1">
    <citation type="submission" date="2022-11" db="UniProtKB">
        <authorList>
            <consortium name="WormBaseParasite"/>
        </authorList>
    </citation>
    <scope>IDENTIFICATION</scope>
</reference>
<sequence length="450" mass="51453">MSPNYPYNSSVDKWFDWYIYSCKGGMAAYTVTISADIPESCPLRLYPDDQPPYELVNTTVYNHILYFKTTNLTLLFNGSECPDAFYTGYTIQIDAEYIARTTTVPYSYTLVIVLSCVGFVIVCILVGVIAIYRIRSRQSRYDKLYKLLKEFNMKPEEIAEMKAKTDVFLIKPGKIHINFDTPLGKGVSSTVYKGRLIGPSSLHEQQNSTKTQQFVDCDVAIKVTNNFGQKEADQLFKEIDAMKKIGFHENLMCMLGWTLSGEIPCLVFEIAQKDLLHYVSAFRDLAAEMVPYQAFLSILWQITKGMHYIALKGLVHCDLAARNVLLFNNNIAKISDFGLCIDLDEALMFSSSIGRKLPIKWLALEILLDREFSEKSDVWSFGVLMYEMFTFGKIPYATANNDELVMFLQSGGRLERPSNMDDVCYEIMMSCWIKDVENRPSFAELEEKFH</sequence>
<dbReference type="PRINTS" id="PR00109">
    <property type="entry name" value="TYRKINASE"/>
</dbReference>
<dbReference type="EC" id="2.7.10.1" evidence="2"/>
<protein>
    <recommendedName>
        <fullName evidence="2">receptor protein-tyrosine kinase</fullName>
        <ecNumber evidence="2">2.7.10.1</ecNumber>
    </recommendedName>
</protein>
<evidence type="ECO:0000256" key="3">
    <source>
        <dbReference type="ARBA" id="ARBA00022679"/>
    </source>
</evidence>
<dbReference type="WBParaSite" id="ACRNAN_scaffold12733.g15977.t1">
    <property type="protein sequence ID" value="ACRNAN_scaffold12733.g15977.t1"/>
    <property type="gene ID" value="ACRNAN_scaffold12733.g15977"/>
</dbReference>
<keyword evidence="8" id="KW-0829">Tyrosine-protein kinase</keyword>
<evidence type="ECO:0000256" key="2">
    <source>
        <dbReference type="ARBA" id="ARBA00011902"/>
    </source>
</evidence>
<dbReference type="PANTHER" id="PTHR24416">
    <property type="entry name" value="TYROSINE-PROTEIN KINASE RECEPTOR"/>
    <property type="match status" value="1"/>
</dbReference>
<comment type="catalytic activity">
    <reaction evidence="9">
        <text>L-tyrosyl-[protein] + ATP = O-phospho-L-tyrosyl-[protein] + ADP + H(+)</text>
        <dbReference type="Rhea" id="RHEA:10596"/>
        <dbReference type="Rhea" id="RHEA-COMP:10136"/>
        <dbReference type="Rhea" id="RHEA-COMP:20101"/>
        <dbReference type="ChEBI" id="CHEBI:15378"/>
        <dbReference type="ChEBI" id="CHEBI:30616"/>
        <dbReference type="ChEBI" id="CHEBI:46858"/>
        <dbReference type="ChEBI" id="CHEBI:61978"/>
        <dbReference type="ChEBI" id="CHEBI:456216"/>
        <dbReference type="EC" id="2.7.10.1"/>
    </reaction>
</comment>
<dbReference type="InterPro" id="IPR000719">
    <property type="entry name" value="Prot_kinase_dom"/>
</dbReference>
<evidence type="ECO:0000256" key="6">
    <source>
        <dbReference type="ARBA" id="ARBA00022840"/>
    </source>
</evidence>
<name>A0A914CQ12_9BILA</name>
<dbReference type="SUPFAM" id="SSF56112">
    <property type="entry name" value="Protein kinase-like (PK-like)"/>
    <property type="match status" value="1"/>
</dbReference>
<dbReference type="PANTHER" id="PTHR24416:SF548">
    <property type="entry name" value="PROTEIN KINASE DOMAIN-CONTAINING PROTEIN"/>
    <property type="match status" value="1"/>
</dbReference>
<dbReference type="PROSITE" id="PS00109">
    <property type="entry name" value="PROTEIN_KINASE_TYR"/>
    <property type="match status" value="1"/>
</dbReference>
<keyword evidence="12" id="KW-1185">Reference proteome</keyword>
<keyword evidence="3" id="KW-0808">Transferase</keyword>
<dbReference type="GO" id="GO:0012505">
    <property type="term" value="C:endomembrane system"/>
    <property type="evidence" value="ECO:0007669"/>
    <property type="project" value="UniProtKB-SubCell"/>
</dbReference>
<keyword evidence="7 10" id="KW-0472">Membrane</keyword>
<evidence type="ECO:0000313" key="13">
    <source>
        <dbReference type="WBParaSite" id="ACRNAN_scaffold12733.g15977.t1"/>
    </source>
</evidence>
<evidence type="ECO:0000256" key="9">
    <source>
        <dbReference type="ARBA" id="ARBA00051243"/>
    </source>
</evidence>
<dbReference type="PROSITE" id="PS50011">
    <property type="entry name" value="PROTEIN_KINASE_DOM"/>
    <property type="match status" value="1"/>
</dbReference>
<dbReference type="InterPro" id="IPR011009">
    <property type="entry name" value="Kinase-like_dom_sf"/>
</dbReference>
<comment type="subcellular location">
    <subcellularLocation>
        <location evidence="1">Endomembrane system</location>
    </subcellularLocation>
</comment>
<dbReference type="AlphaFoldDB" id="A0A914CQ12"/>
<dbReference type="InterPro" id="IPR008266">
    <property type="entry name" value="Tyr_kinase_AS"/>
</dbReference>
<dbReference type="GO" id="GO:0007169">
    <property type="term" value="P:cell surface receptor protein tyrosine kinase signaling pathway"/>
    <property type="evidence" value="ECO:0007669"/>
    <property type="project" value="TreeGrafter"/>
</dbReference>
<dbReference type="Pfam" id="PF07714">
    <property type="entry name" value="PK_Tyr_Ser-Thr"/>
    <property type="match status" value="1"/>
</dbReference>
<evidence type="ECO:0000256" key="5">
    <source>
        <dbReference type="ARBA" id="ARBA00022777"/>
    </source>
</evidence>
<dbReference type="GO" id="GO:0043235">
    <property type="term" value="C:receptor complex"/>
    <property type="evidence" value="ECO:0007669"/>
    <property type="project" value="TreeGrafter"/>
</dbReference>
<feature type="transmembrane region" description="Helical" evidence="10">
    <location>
        <begin position="106"/>
        <end position="132"/>
    </location>
</feature>
<dbReference type="GO" id="GO:0061564">
    <property type="term" value="P:axon development"/>
    <property type="evidence" value="ECO:0007669"/>
    <property type="project" value="UniProtKB-ARBA"/>
</dbReference>
<dbReference type="GO" id="GO:0005886">
    <property type="term" value="C:plasma membrane"/>
    <property type="evidence" value="ECO:0007669"/>
    <property type="project" value="TreeGrafter"/>
</dbReference>
<keyword evidence="10" id="KW-1133">Transmembrane helix</keyword>
<accession>A0A914CQ12</accession>
<dbReference type="InterPro" id="IPR050122">
    <property type="entry name" value="RTK"/>
</dbReference>
<dbReference type="Proteomes" id="UP000887540">
    <property type="component" value="Unplaced"/>
</dbReference>
<dbReference type="GO" id="GO:0005524">
    <property type="term" value="F:ATP binding"/>
    <property type="evidence" value="ECO:0007669"/>
    <property type="project" value="UniProtKB-KW"/>
</dbReference>
<evidence type="ECO:0000313" key="12">
    <source>
        <dbReference type="Proteomes" id="UP000887540"/>
    </source>
</evidence>
<keyword evidence="4" id="KW-0547">Nucleotide-binding</keyword>
<keyword evidence="6" id="KW-0067">ATP-binding</keyword>
<evidence type="ECO:0000256" key="4">
    <source>
        <dbReference type="ARBA" id="ARBA00022741"/>
    </source>
</evidence>
<proteinExistence type="predicted"/>
<dbReference type="InterPro" id="IPR001245">
    <property type="entry name" value="Ser-Thr/Tyr_kinase_cat_dom"/>
</dbReference>
<evidence type="ECO:0000256" key="8">
    <source>
        <dbReference type="ARBA" id="ARBA00023137"/>
    </source>
</evidence>
<dbReference type="CDD" id="cd00192">
    <property type="entry name" value="PTKc"/>
    <property type="match status" value="1"/>
</dbReference>
<dbReference type="FunFam" id="1.10.510.10:FF:001512">
    <property type="entry name" value="Receptor tyrosine-protein kinase erbB-2"/>
    <property type="match status" value="1"/>
</dbReference>
<dbReference type="Gene3D" id="1.10.510.10">
    <property type="entry name" value="Transferase(Phosphotransferase) domain 1"/>
    <property type="match status" value="1"/>
</dbReference>
<evidence type="ECO:0000259" key="11">
    <source>
        <dbReference type="PROSITE" id="PS50011"/>
    </source>
</evidence>
<dbReference type="GO" id="GO:0004714">
    <property type="term" value="F:transmembrane receptor protein tyrosine kinase activity"/>
    <property type="evidence" value="ECO:0007669"/>
    <property type="project" value="UniProtKB-EC"/>
</dbReference>
<evidence type="ECO:0000256" key="1">
    <source>
        <dbReference type="ARBA" id="ARBA00004308"/>
    </source>
</evidence>
<organism evidence="12 13">
    <name type="scientific">Acrobeloides nanus</name>
    <dbReference type="NCBI Taxonomy" id="290746"/>
    <lineage>
        <taxon>Eukaryota</taxon>
        <taxon>Metazoa</taxon>
        <taxon>Ecdysozoa</taxon>
        <taxon>Nematoda</taxon>
        <taxon>Chromadorea</taxon>
        <taxon>Rhabditida</taxon>
        <taxon>Tylenchina</taxon>
        <taxon>Cephalobomorpha</taxon>
        <taxon>Cephaloboidea</taxon>
        <taxon>Cephalobidae</taxon>
        <taxon>Acrobeloides</taxon>
    </lineage>
</organism>
<keyword evidence="10" id="KW-0812">Transmembrane</keyword>
<keyword evidence="5" id="KW-0418">Kinase</keyword>
<dbReference type="GO" id="GO:0048680">
    <property type="term" value="P:positive regulation of axon regeneration"/>
    <property type="evidence" value="ECO:0007669"/>
    <property type="project" value="UniProtKB-ARBA"/>
</dbReference>
<evidence type="ECO:0000256" key="10">
    <source>
        <dbReference type="SAM" id="Phobius"/>
    </source>
</evidence>
<feature type="domain" description="Protein kinase" evidence="11">
    <location>
        <begin position="177"/>
        <end position="450"/>
    </location>
</feature>
<evidence type="ECO:0000256" key="7">
    <source>
        <dbReference type="ARBA" id="ARBA00023136"/>
    </source>
</evidence>